<feature type="non-terminal residue" evidence="1">
    <location>
        <position position="1"/>
    </location>
</feature>
<evidence type="ECO:0000313" key="2">
    <source>
        <dbReference type="Proteomes" id="UP001634394"/>
    </source>
</evidence>
<dbReference type="EMBL" id="JBJQND010000011">
    <property type="protein sequence ID" value="KAL3862825.1"/>
    <property type="molecule type" value="Genomic_DNA"/>
</dbReference>
<reference evidence="1 2" key="1">
    <citation type="submission" date="2024-11" db="EMBL/GenBank/DDBJ databases">
        <title>Chromosome-level genome assembly of the freshwater bivalve Anodonta woodiana.</title>
        <authorList>
            <person name="Chen X."/>
        </authorList>
    </citation>
    <scope>NUCLEOTIDE SEQUENCE [LARGE SCALE GENOMIC DNA]</scope>
    <source>
        <strain evidence="1">MN2024</strain>
        <tissue evidence="1">Gills</tissue>
    </source>
</reference>
<dbReference type="Proteomes" id="UP001634394">
    <property type="component" value="Unassembled WGS sequence"/>
</dbReference>
<comment type="caution">
    <text evidence="1">The sequence shown here is derived from an EMBL/GenBank/DDBJ whole genome shotgun (WGS) entry which is preliminary data.</text>
</comment>
<protein>
    <submittedName>
        <fullName evidence="1">Uncharacterized protein</fullName>
    </submittedName>
</protein>
<proteinExistence type="predicted"/>
<name>A0ABD3VQZ7_SINWO</name>
<gene>
    <name evidence="1" type="ORF">ACJMK2_008771</name>
</gene>
<keyword evidence="2" id="KW-1185">Reference proteome</keyword>
<feature type="non-terminal residue" evidence="1">
    <location>
        <position position="106"/>
    </location>
</feature>
<accession>A0ABD3VQZ7</accession>
<dbReference type="AlphaFoldDB" id="A0ABD3VQZ7"/>
<evidence type="ECO:0000313" key="1">
    <source>
        <dbReference type="EMBL" id="KAL3862825.1"/>
    </source>
</evidence>
<sequence length="106" mass="12245">AWDISLTKNKEMPIDHESLRLSCVINDSGYLARNYTLTLEYRNTEFIYTLNKSCSRVCISYEFFANKFIAHLNIKNLNRIYDGGPWECSYGNGVTTLTAELNLTVY</sequence>
<organism evidence="1 2">
    <name type="scientific">Sinanodonta woodiana</name>
    <name type="common">Chinese pond mussel</name>
    <name type="synonym">Anodonta woodiana</name>
    <dbReference type="NCBI Taxonomy" id="1069815"/>
    <lineage>
        <taxon>Eukaryota</taxon>
        <taxon>Metazoa</taxon>
        <taxon>Spiralia</taxon>
        <taxon>Lophotrochozoa</taxon>
        <taxon>Mollusca</taxon>
        <taxon>Bivalvia</taxon>
        <taxon>Autobranchia</taxon>
        <taxon>Heteroconchia</taxon>
        <taxon>Palaeoheterodonta</taxon>
        <taxon>Unionida</taxon>
        <taxon>Unionoidea</taxon>
        <taxon>Unionidae</taxon>
        <taxon>Unioninae</taxon>
        <taxon>Sinanodonta</taxon>
    </lineage>
</organism>